<dbReference type="EC" id="2.7.1.71" evidence="7"/>
<dbReference type="SUPFAM" id="SSF52540">
    <property type="entry name" value="P-loop containing nucleoside triphosphate hydrolases"/>
    <property type="match status" value="1"/>
</dbReference>
<dbReference type="PROSITE" id="PS51257">
    <property type="entry name" value="PROKAR_LIPOPROTEIN"/>
    <property type="match status" value="1"/>
</dbReference>
<keyword evidence="7" id="KW-0479">Metal-binding</keyword>
<feature type="binding site" evidence="7">
    <location>
        <position position="84"/>
    </location>
    <ligand>
        <name>substrate</name>
    </ligand>
</feature>
<dbReference type="InterPro" id="IPR031322">
    <property type="entry name" value="Shikimate/glucono_kinase"/>
</dbReference>
<name>A0A6L5X798_9FIRM</name>
<dbReference type="GO" id="GO:0000287">
    <property type="term" value="F:magnesium ion binding"/>
    <property type="evidence" value="ECO:0007669"/>
    <property type="project" value="UniProtKB-UniRule"/>
</dbReference>
<comment type="caution">
    <text evidence="8">The sequence shown here is derived from an EMBL/GenBank/DDBJ whole genome shotgun (WGS) entry which is preliminary data.</text>
</comment>
<dbReference type="GO" id="GO:0005829">
    <property type="term" value="C:cytosol"/>
    <property type="evidence" value="ECO:0007669"/>
    <property type="project" value="TreeGrafter"/>
</dbReference>
<dbReference type="GO" id="GO:0009073">
    <property type="term" value="P:aromatic amino acid family biosynthetic process"/>
    <property type="evidence" value="ECO:0007669"/>
    <property type="project" value="UniProtKB-KW"/>
</dbReference>
<sequence>MLRTDGNVILIGFMGCGKSSVGRKLAGLLAVPCLDTDALIEEQEKMTIREIFTRMGQAYFRDAETRAVRSLTGREGRYVLSVGGGLPLRAENREILRKLGTVVYLKASVQTLAERLARDTTRPLLQGEEPLEEKITRILSEREALYEEACSHVVLSDGKSVREVAQEIKRLIT</sequence>
<reference evidence="8 9" key="1">
    <citation type="submission" date="2019-08" db="EMBL/GenBank/DDBJ databases">
        <title>In-depth cultivation of the pig gut microbiome towards novel bacterial diversity and tailored functional studies.</title>
        <authorList>
            <person name="Wylensek D."/>
            <person name="Hitch T.C.A."/>
            <person name="Clavel T."/>
        </authorList>
    </citation>
    <scope>NUCLEOTIDE SEQUENCE [LARGE SCALE GENOMIC DNA]</scope>
    <source>
        <strain evidence="8 9">Oil+RF-744-WCA-WT-11</strain>
    </source>
</reference>
<dbReference type="Gene3D" id="3.40.50.300">
    <property type="entry name" value="P-loop containing nucleotide triphosphate hydrolases"/>
    <property type="match status" value="1"/>
</dbReference>
<evidence type="ECO:0000256" key="4">
    <source>
        <dbReference type="ARBA" id="ARBA00022777"/>
    </source>
</evidence>
<comment type="subunit">
    <text evidence="7">Monomer.</text>
</comment>
<dbReference type="GO" id="GO:0004765">
    <property type="term" value="F:shikimate kinase activity"/>
    <property type="evidence" value="ECO:0007669"/>
    <property type="project" value="UniProtKB-UniRule"/>
</dbReference>
<evidence type="ECO:0000313" key="9">
    <source>
        <dbReference type="Proteomes" id="UP000481852"/>
    </source>
</evidence>
<dbReference type="PRINTS" id="PR01100">
    <property type="entry name" value="SHIKIMTKNASE"/>
</dbReference>
<feature type="binding site" evidence="7">
    <location>
        <position position="122"/>
    </location>
    <ligand>
        <name>ATP</name>
        <dbReference type="ChEBI" id="CHEBI:30616"/>
    </ligand>
</feature>
<accession>A0A6L5X798</accession>
<protein>
    <recommendedName>
        <fullName evidence="7">Shikimate kinase</fullName>
        <shortName evidence="7">SK</shortName>
        <ecNumber evidence="7">2.7.1.71</ecNumber>
    </recommendedName>
</protein>
<feature type="binding site" evidence="7">
    <location>
        <position position="37"/>
    </location>
    <ligand>
        <name>substrate</name>
    </ligand>
</feature>
<evidence type="ECO:0000256" key="1">
    <source>
        <dbReference type="ARBA" id="ARBA00022605"/>
    </source>
</evidence>
<dbReference type="InterPro" id="IPR000623">
    <property type="entry name" value="Shikimate_kinase/TSH1"/>
</dbReference>
<dbReference type="HAMAP" id="MF_00109">
    <property type="entry name" value="Shikimate_kinase"/>
    <property type="match status" value="1"/>
</dbReference>
<comment type="pathway">
    <text evidence="7">Metabolic intermediate biosynthesis; chorismate biosynthesis; chorismate from D-erythrose 4-phosphate and phosphoenolpyruvate: step 5/7.</text>
</comment>
<feature type="binding site" evidence="7">
    <location>
        <position position="61"/>
    </location>
    <ligand>
        <name>substrate</name>
    </ligand>
</feature>
<evidence type="ECO:0000256" key="3">
    <source>
        <dbReference type="ARBA" id="ARBA00022741"/>
    </source>
</evidence>
<dbReference type="PANTHER" id="PTHR21087:SF16">
    <property type="entry name" value="SHIKIMATE KINASE 1, CHLOROPLASTIC"/>
    <property type="match status" value="1"/>
</dbReference>
<dbReference type="UniPathway" id="UPA00053">
    <property type="reaction ID" value="UER00088"/>
</dbReference>
<dbReference type="PANTHER" id="PTHR21087">
    <property type="entry name" value="SHIKIMATE KINASE"/>
    <property type="match status" value="1"/>
</dbReference>
<keyword evidence="7" id="KW-0460">Magnesium</keyword>
<comment type="subcellular location">
    <subcellularLocation>
        <location evidence="7">Cytoplasm</location>
    </subcellularLocation>
</comment>
<dbReference type="Proteomes" id="UP000481852">
    <property type="component" value="Unassembled WGS sequence"/>
</dbReference>
<comment type="catalytic activity">
    <reaction evidence="7">
        <text>shikimate + ATP = 3-phosphoshikimate + ADP + H(+)</text>
        <dbReference type="Rhea" id="RHEA:13121"/>
        <dbReference type="ChEBI" id="CHEBI:15378"/>
        <dbReference type="ChEBI" id="CHEBI:30616"/>
        <dbReference type="ChEBI" id="CHEBI:36208"/>
        <dbReference type="ChEBI" id="CHEBI:145989"/>
        <dbReference type="ChEBI" id="CHEBI:456216"/>
        <dbReference type="EC" id="2.7.1.71"/>
    </reaction>
</comment>
<evidence type="ECO:0000256" key="7">
    <source>
        <dbReference type="HAMAP-Rule" id="MF_00109"/>
    </source>
</evidence>
<keyword evidence="7" id="KW-0963">Cytoplasm</keyword>
<dbReference type="InterPro" id="IPR027417">
    <property type="entry name" value="P-loop_NTPase"/>
</dbReference>
<gene>
    <name evidence="7" type="primary">aroK</name>
    <name evidence="8" type="ORF">FYJ35_04255</name>
</gene>
<keyword evidence="5 7" id="KW-0067">ATP-binding</keyword>
<evidence type="ECO:0000256" key="2">
    <source>
        <dbReference type="ARBA" id="ARBA00022679"/>
    </source>
</evidence>
<proteinExistence type="inferred from homology"/>
<keyword evidence="6 7" id="KW-0057">Aromatic amino acid biosynthesis</keyword>
<evidence type="ECO:0000256" key="5">
    <source>
        <dbReference type="ARBA" id="ARBA00022840"/>
    </source>
</evidence>
<dbReference type="CDD" id="cd00464">
    <property type="entry name" value="SK"/>
    <property type="match status" value="1"/>
</dbReference>
<feature type="binding site" evidence="7">
    <location>
        <position position="142"/>
    </location>
    <ligand>
        <name>substrate</name>
    </ligand>
</feature>
<keyword evidence="9" id="KW-1185">Reference proteome</keyword>
<comment type="cofactor">
    <cofactor evidence="7">
        <name>Mg(2+)</name>
        <dbReference type="ChEBI" id="CHEBI:18420"/>
    </cofactor>
    <text evidence="7">Binds 1 Mg(2+) ion per subunit.</text>
</comment>
<dbReference type="GO" id="GO:0009423">
    <property type="term" value="P:chorismate biosynthetic process"/>
    <property type="evidence" value="ECO:0007669"/>
    <property type="project" value="UniProtKB-UniRule"/>
</dbReference>
<keyword evidence="1 7" id="KW-0028">Amino-acid biosynthesis</keyword>
<dbReference type="Pfam" id="PF01202">
    <property type="entry name" value="SKI"/>
    <property type="match status" value="1"/>
</dbReference>
<dbReference type="GO" id="GO:0005524">
    <property type="term" value="F:ATP binding"/>
    <property type="evidence" value="ECO:0007669"/>
    <property type="project" value="UniProtKB-UniRule"/>
</dbReference>
<dbReference type="EMBL" id="VULZ01000003">
    <property type="protein sequence ID" value="MSS14262.1"/>
    <property type="molecule type" value="Genomic_DNA"/>
</dbReference>
<comment type="function">
    <text evidence="7">Catalyzes the specific phosphorylation of the 3-hydroxyl group of shikimic acid using ATP as a cosubstrate.</text>
</comment>
<evidence type="ECO:0000256" key="6">
    <source>
        <dbReference type="ARBA" id="ARBA00023141"/>
    </source>
</evidence>
<organism evidence="8 9">
    <name type="scientific">Porcincola intestinalis</name>
    <dbReference type="NCBI Taxonomy" id="2606632"/>
    <lineage>
        <taxon>Bacteria</taxon>
        <taxon>Bacillati</taxon>
        <taxon>Bacillota</taxon>
        <taxon>Clostridia</taxon>
        <taxon>Lachnospirales</taxon>
        <taxon>Lachnospiraceae</taxon>
        <taxon>Porcincola</taxon>
    </lineage>
</organism>
<feature type="binding site" evidence="7">
    <location>
        <position position="19"/>
    </location>
    <ligand>
        <name>Mg(2+)</name>
        <dbReference type="ChEBI" id="CHEBI:18420"/>
    </ligand>
</feature>
<comment type="similarity">
    <text evidence="7">Belongs to the shikimate kinase family.</text>
</comment>
<keyword evidence="4 7" id="KW-0418">Kinase</keyword>
<dbReference type="GO" id="GO:0008652">
    <property type="term" value="P:amino acid biosynthetic process"/>
    <property type="evidence" value="ECO:0007669"/>
    <property type="project" value="UniProtKB-KW"/>
</dbReference>
<dbReference type="RefSeq" id="WP_154523680.1">
    <property type="nucleotide sequence ID" value="NZ_JAXFDQ010000006.1"/>
</dbReference>
<evidence type="ECO:0000313" key="8">
    <source>
        <dbReference type="EMBL" id="MSS14262.1"/>
    </source>
</evidence>
<comment type="caution">
    <text evidence="7">Lacks conserved residue(s) required for the propagation of feature annotation.</text>
</comment>
<feature type="binding site" evidence="7">
    <location>
        <begin position="15"/>
        <end position="20"/>
    </location>
    <ligand>
        <name>ATP</name>
        <dbReference type="ChEBI" id="CHEBI:30616"/>
    </ligand>
</feature>
<keyword evidence="3 7" id="KW-0547">Nucleotide-binding</keyword>
<keyword evidence="2 7" id="KW-0808">Transferase</keyword>
<dbReference type="AlphaFoldDB" id="A0A6L5X798"/>